<keyword evidence="2" id="KW-1185">Reference proteome</keyword>
<protein>
    <submittedName>
        <fullName evidence="1">Uncharacterized protein</fullName>
    </submittedName>
</protein>
<comment type="caution">
    <text evidence="1">The sequence shown here is derived from an EMBL/GenBank/DDBJ whole genome shotgun (WGS) entry which is preliminary data.</text>
</comment>
<dbReference type="OrthoDB" id="4788795at2759"/>
<organism evidence="1 2">
    <name type="scientific">Colletotrichum incanum</name>
    <name type="common">Soybean anthracnose fungus</name>
    <dbReference type="NCBI Taxonomy" id="1573173"/>
    <lineage>
        <taxon>Eukaryota</taxon>
        <taxon>Fungi</taxon>
        <taxon>Dikarya</taxon>
        <taxon>Ascomycota</taxon>
        <taxon>Pezizomycotina</taxon>
        <taxon>Sordariomycetes</taxon>
        <taxon>Hypocreomycetidae</taxon>
        <taxon>Glomerellales</taxon>
        <taxon>Glomerellaceae</taxon>
        <taxon>Colletotrichum</taxon>
        <taxon>Colletotrichum spaethianum species complex</taxon>
    </lineage>
</organism>
<name>A0A167ALS6_COLIC</name>
<evidence type="ECO:0000313" key="1">
    <source>
        <dbReference type="EMBL" id="KZL80280.1"/>
    </source>
</evidence>
<evidence type="ECO:0000313" key="2">
    <source>
        <dbReference type="Proteomes" id="UP000076584"/>
    </source>
</evidence>
<gene>
    <name evidence="1" type="ORF">CI238_10602</name>
</gene>
<sequence>MKFTVSIFIAALGLASGANAAPAPSPKNLASIPFTKGINTTSTLFARAPVPSKDSKDAASITFTQHDVRAICQHRALPLDVAHSYSVMSNPGLDSVPDISKTCGDLWSNLRRHPGCAAASEATCREHENMEGVLVWHFTASSFCNVGMVGSAWWEATHNEFGHLECANVNELSFW</sequence>
<dbReference type="Proteomes" id="UP000076584">
    <property type="component" value="Unassembled WGS sequence"/>
</dbReference>
<accession>A0A167ALS6</accession>
<reference evidence="1 2" key="1">
    <citation type="submission" date="2015-06" db="EMBL/GenBank/DDBJ databases">
        <title>Survival trade-offs in plant roots during colonization by closely related pathogenic and mutualistic fungi.</title>
        <authorList>
            <person name="Hacquard S."/>
            <person name="Kracher B."/>
            <person name="Hiruma K."/>
            <person name="Weinman A."/>
            <person name="Muench P."/>
            <person name="Garrido Oter R."/>
            <person name="Ver Loren van Themaat E."/>
            <person name="Dallerey J.-F."/>
            <person name="Damm U."/>
            <person name="Henrissat B."/>
            <person name="Lespinet O."/>
            <person name="Thon M."/>
            <person name="Kemen E."/>
            <person name="McHardy A.C."/>
            <person name="Schulze-Lefert P."/>
            <person name="O'Connell R.J."/>
        </authorList>
    </citation>
    <scope>NUCLEOTIDE SEQUENCE [LARGE SCALE GENOMIC DNA]</scope>
    <source>
        <strain evidence="1 2">MAFF 238704</strain>
    </source>
</reference>
<proteinExistence type="predicted"/>
<dbReference type="EMBL" id="LFIW01001922">
    <property type="protein sequence ID" value="KZL80280.1"/>
    <property type="molecule type" value="Genomic_DNA"/>
</dbReference>
<dbReference type="AlphaFoldDB" id="A0A167ALS6"/>